<dbReference type="RefSeq" id="YP_010780989.1">
    <property type="nucleotide sequence ID" value="NC_075038.1"/>
</dbReference>
<dbReference type="KEGG" id="vg:80517680"/>
<sequence>MTLIWIIHTGFGGNICDKVILKTKHKSKVGKYIRENLADVFFMFIKLCVCNNYGSIREDLDFLYGNDPELDIYNEDDREAIIEKISEVLDSYTNEEIVDELYGSSSDSEKDYAAITKFSVNEIITL</sequence>
<accession>A0A6N1NVB1</accession>
<protein>
    <submittedName>
        <fullName evidence="1">Putative ORFan</fullName>
    </submittedName>
</protein>
<proteinExistence type="predicted"/>
<name>A0A6N1NVB1_9VIRU</name>
<dbReference type="EMBL" id="MF405918">
    <property type="protein sequence ID" value="QKU34362.1"/>
    <property type="molecule type" value="Genomic_DNA"/>
</dbReference>
<reference evidence="1" key="1">
    <citation type="submission" date="2017-06" db="EMBL/GenBank/DDBJ databases">
        <authorList>
            <person name="Assis F.L."/>
            <person name="Abrahao J.S."/>
            <person name="Silva L."/>
            <person name="Khalil J.B."/>
            <person name="Rodrigues R."/>
            <person name="Silva L.S."/>
            <person name="Boratto P."/>
            <person name="Andrade M."/>
            <person name="Kroon E.G."/>
            <person name="Ribeiro B."/>
            <person name="Bergier I."/>
            <person name="Seligmann H."/>
            <person name="Ghigo E."/>
            <person name="Colson P."/>
            <person name="Levasseur A."/>
            <person name="Raoult D."/>
            <person name="Scola B.L."/>
        </authorList>
    </citation>
    <scope>NUCLEOTIDE SEQUENCE</scope>
    <source>
        <strain evidence="1">Deep ocean</strain>
    </source>
</reference>
<organism evidence="1">
    <name type="scientific">Tupanvirus deep ocean</name>
    <dbReference type="NCBI Taxonomy" id="2126984"/>
    <lineage>
        <taxon>Viruses</taxon>
        <taxon>Varidnaviria</taxon>
        <taxon>Bamfordvirae</taxon>
        <taxon>Nucleocytoviricota</taxon>
        <taxon>Megaviricetes</taxon>
        <taxon>Imitervirales</taxon>
        <taxon>Mimiviridae</taxon>
        <taxon>Megamimivirinae</taxon>
        <taxon>Tupanvirus</taxon>
        <taxon>Tupanvirus altamarinense</taxon>
    </lineage>
</organism>
<dbReference type="GeneID" id="80517680"/>
<reference evidence="1" key="2">
    <citation type="journal article" date="2018" name="Nat. Commun.">
        <title>Tailed giant Tupanvirus possesses the most complete translational apparatus of the known virosphere.</title>
        <authorList>
            <person name="Abrahao J."/>
            <person name="Silva L."/>
            <person name="Silva L.S."/>
            <person name="Khalil J.Y.B."/>
            <person name="Rodrigues R."/>
            <person name="Arantes T."/>
            <person name="Assis F."/>
            <person name="Boratto P."/>
            <person name="Andrade M."/>
            <person name="Kroon E.G."/>
            <person name="Ribeiro B."/>
            <person name="Bergier I."/>
            <person name="Seligmann H."/>
            <person name="Ghigo E."/>
            <person name="Colson P."/>
            <person name="Levasseur A."/>
            <person name="Kroemer G."/>
            <person name="Raoult D."/>
            <person name="La Scola B."/>
        </authorList>
    </citation>
    <scope>NUCLEOTIDE SEQUENCE [LARGE SCALE GENOMIC DNA]</scope>
    <source>
        <strain evidence="1">Deep ocean</strain>
    </source>
</reference>
<evidence type="ECO:0000313" key="1">
    <source>
        <dbReference type="EMBL" id="QKU34362.1"/>
    </source>
</evidence>